<keyword evidence="2" id="KW-1185">Reference proteome</keyword>
<evidence type="ECO:0000313" key="1">
    <source>
        <dbReference type="EMBL" id="MEO3693402.1"/>
    </source>
</evidence>
<dbReference type="EMBL" id="JBDPZD010000006">
    <property type="protein sequence ID" value="MEO3693402.1"/>
    <property type="molecule type" value="Genomic_DNA"/>
</dbReference>
<name>A0ABV0G6P1_9BURK</name>
<protein>
    <recommendedName>
        <fullName evidence="3">ParD-like antitoxin of type II toxin-antitoxin system</fullName>
    </recommendedName>
</protein>
<dbReference type="Proteomes" id="UP001495147">
    <property type="component" value="Unassembled WGS sequence"/>
</dbReference>
<sequence>MSSNSVRISAELFNTARDEGAVLSRSTAQQVEHWARLGAALEATGLSVAQVAALLQREAAGDAALWAHKRAQQQADMKNARAGRVSQKQLSWFSGNKAKRVKLRDTPY</sequence>
<organism evidence="1 2">
    <name type="scientific">Roseateles paludis</name>
    <dbReference type="NCBI Taxonomy" id="3145238"/>
    <lineage>
        <taxon>Bacteria</taxon>
        <taxon>Pseudomonadati</taxon>
        <taxon>Pseudomonadota</taxon>
        <taxon>Betaproteobacteria</taxon>
        <taxon>Burkholderiales</taxon>
        <taxon>Sphaerotilaceae</taxon>
        <taxon>Roseateles</taxon>
    </lineage>
</organism>
<dbReference type="RefSeq" id="WP_347706211.1">
    <property type="nucleotide sequence ID" value="NZ_JBDPZD010000006.1"/>
</dbReference>
<evidence type="ECO:0000313" key="2">
    <source>
        <dbReference type="Proteomes" id="UP001495147"/>
    </source>
</evidence>
<comment type="caution">
    <text evidence="1">The sequence shown here is derived from an EMBL/GenBank/DDBJ whole genome shotgun (WGS) entry which is preliminary data.</text>
</comment>
<gene>
    <name evidence="1" type="ORF">ABDJ85_18165</name>
</gene>
<reference evidence="1 2" key="1">
    <citation type="submission" date="2024-05" db="EMBL/GenBank/DDBJ databases">
        <title>Roseateles sp. DJS-2-20 16S ribosomal RNA gene Genome sequencing and assembly.</title>
        <authorList>
            <person name="Woo H."/>
        </authorList>
    </citation>
    <scope>NUCLEOTIDE SEQUENCE [LARGE SCALE GENOMIC DNA]</scope>
    <source>
        <strain evidence="1 2">DJS-2-20</strain>
    </source>
</reference>
<evidence type="ECO:0008006" key="3">
    <source>
        <dbReference type="Google" id="ProtNLM"/>
    </source>
</evidence>
<dbReference type="InterPro" id="IPR021831">
    <property type="entry name" value="ParD-like"/>
</dbReference>
<accession>A0ABV0G6P1</accession>
<proteinExistence type="predicted"/>
<dbReference type="Pfam" id="PF11903">
    <property type="entry name" value="ParD_like"/>
    <property type="match status" value="1"/>
</dbReference>